<sequence>MRRQQQLTKWESHEGKRLLPETVQNEQRNRSKHSTLLQPHPLTYERRLKLQAICVHQVAFGCAKVPIKLLIPTCFPCNVLSTLMQREHWDPSSNCNKVDEVGRENARASKIVCNTISPTSSKKETCGGGNLGATIEQQRNKNKAISDSEEEQAEEPKGIP</sequence>
<feature type="region of interest" description="Disordered" evidence="1">
    <location>
        <begin position="123"/>
        <end position="160"/>
    </location>
</feature>
<organism evidence="2 3">
    <name type="scientific">Podarcis lilfordi</name>
    <name type="common">Lilford's wall lizard</name>
    <dbReference type="NCBI Taxonomy" id="74358"/>
    <lineage>
        <taxon>Eukaryota</taxon>
        <taxon>Metazoa</taxon>
        <taxon>Chordata</taxon>
        <taxon>Craniata</taxon>
        <taxon>Vertebrata</taxon>
        <taxon>Euteleostomi</taxon>
        <taxon>Lepidosauria</taxon>
        <taxon>Squamata</taxon>
        <taxon>Bifurcata</taxon>
        <taxon>Unidentata</taxon>
        <taxon>Episquamata</taxon>
        <taxon>Laterata</taxon>
        <taxon>Lacertibaenia</taxon>
        <taxon>Lacertidae</taxon>
        <taxon>Podarcis</taxon>
    </lineage>
</organism>
<dbReference type="EMBL" id="OX395126">
    <property type="protein sequence ID" value="CAI5763565.1"/>
    <property type="molecule type" value="Genomic_DNA"/>
</dbReference>
<keyword evidence="3" id="KW-1185">Reference proteome</keyword>
<reference evidence="2" key="1">
    <citation type="submission" date="2022-12" db="EMBL/GenBank/DDBJ databases">
        <authorList>
            <person name="Alioto T."/>
            <person name="Alioto T."/>
            <person name="Gomez Garrido J."/>
        </authorList>
    </citation>
    <scope>NUCLEOTIDE SEQUENCE</scope>
</reference>
<name>A0AA35JP33_9SAUR</name>
<accession>A0AA35JP33</accession>
<dbReference type="AlphaFoldDB" id="A0AA35JP33"/>
<evidence type="ECO:0000313" key="2">
    <source>
        <dbReference type="EMBL" id="CAI5763565.1"/>
    </source>
</evidence>
<protein>
    <submittedName>
        <fullName evidence="2">Uncharacterized protein</fullName>
    </submittedName>
</protein>
<gene>
    <name evidence="2" type="ORF">PODLI_1B040918</name>
</gene>
<evidence type="ECO:0000313" key="3">
    <source>
        <dbReference type="Proteomes" id="UP001178461"/>
    </source>
</evidence>
<evidence type="ECO:0000256" key="1">
    <source>
        <dbReference type="SAM" id="MobiDB-lite"/>
    </source>
</evidence>
<dbReference type="Proteomes" id="UP001178461">
    <property type="component" value="Chromosome 1"/>
</dbReference>
<proteinExistence type="predicted"/>